<name>A0A165SJZ8_9APHY</name>
<sequence>MSIVERAQKLRSLVQLLADSAEVVIKEWELEEQDVDTVDTARGVLPSSALFEARRVFTGACGMGLDLIQDPIQRLSTVAASFFDSRALRIAAEARIADILDSADPKEGVAIGDISTQVGIPKQHLTRVLRCLCSIHIFDEVKQDLYANNATSCTLVRNEALRAWLILHNNEQEAYGTSSDFWCWLDEQIPGPNGTLVPRPERAIWTIGMWEYGLDKIQAVGVTFDYPWASLGSSTIVDVGAGTRGVNFALAKKFPDLRFIVQNRPFINRVAEELWASELPDALNSGRVRFMTHDFFEEQPVQGAGVYVLRHILHDWADEECVKILTHLCKAMGPNSILLNMDNVMQSTVGSPFLKAAPSPLPPNYGCVHSQANHHDLYMYTMFNGGERTIEQLGALAARAGLKIAKVWECRSLTSITEMRLAD</sequence>
<dbReference type="EMBL" id="KV429042">
    <property type="protein sequence ID" value="KZT72107.1"/>
    <property type="molecule type" value="Genomic_DNA"/>
</dbReference>
<accession>A0A165SJZ8</accession>
<dbReference type="Gene3D" id="3.40.50.150">
    <property type="entry name" value="Vaccinia Virus protein VP39"/>
    <property type="match status" value="1"/>
</dbReference>
<dbReference type="Proteomes" id="UP000076727">
    <property type="component" value="Unassembled WGS sequence"/>
</dbReference>
<dbReference type="SUPFAM" id="SSF46785">
    <property type="entry name" value="Winged helix' DNA-binding domain"/>
    <property type="match status" value="1"/>
</dbReference>
<evidence type="ECO:0000313" key="6">
    <source>
        <dbReference type="EMBL" id="KZT72107.1"/>
    </source>
</evidence>
<feature type="domain" description="O-methyltransferase C-terminal" evidence="4">
    <location>
        <begin position="234"/>
        <end position="402"/>
    </location>
</feature>
<evidence type="ECO:0000256" key="1">
    <source>
        <dbReference type="ARBA" id="ARBA00022603"/>
    </source>
</evidence>
<dbReference type="PANTHER" id="PTHR43712">
    <property type="entry name" value="PUTATIVE (AFU_ORTHOLOGUE AFUA_4G14580)-RELATED"/>
    <property type="match status" value="1"/>
</dbReference>
<dbReference type="GO" id="GO:0032259">
    <property type="term" value="P:methylation"/>
    <property type="evidence" value="ECO:0007669"/>
    <property type="project" value="UniProtKB-KW"/>
</dbReference>
<reference evidence="6 7" key="1">
    <citation type="journal article" date="2016" name="Mol. Biol. Evol.">
        <title>Comparative Genomics of Early-Diverging Mushroom-Forming Fungi Provides Insights into the Origins of Lignocellulose Decay Capabilities.</title>
        <authorList>
            <person name="Nagy L.G."/>
            <person name="Riley R."/>
            <person name="Tritt A."/>
            <person name="Adam C."/>
            <person name="Daum C."/>
            <person name="Floudas D."/>
            <person name="Sun H."/>
            <person name="Yadav J.S."/>
            <person name="Pangilinan J."/>
            <person name="Larsson K.H."/>
            <person name="Matsuura K."/>
            <person name="Barry K."/>
            <person name="Labutti K."/>
            <person name="Kuo R."/>
            <person name="Ohm R.A."/>
            <person name="Bhattacharya S.S."/>
            <person name="Shirouzu T."/>
            <person name="Yoshinaga Y."/>
            <person name="Martin F.M."/>
            <person name="Grigoriev I.V."/>
            <person name="Hibbett D.S."/>
        </authorList>
    </citation>
    <scope>NUCLEOTIDE SEQUENCE [LARGE SCALE GENOMIC DNA]</scope>
    <source>
        <strain evidence="6 7">L-15889</strain>
    </source>
</reference>
<dbReference type="PANTHER" id="PTHR43712:SF2">
    <property type="entry name" value="O-METHYLTRANSFERASE CICE"/>
    <property type="match status" value="1"/>
</dbReference>
<organism evidence="6 7">
    <name type="scientific">Daedalea quercina L-15889</name>
    <dbReference type="NCBI Taxonomy" id="1314783"/>
    <lineage>
        <taxon>Eukaryota</taxon>
        <taxon>Fungi</taxon>
        <taxon>Dikarya</taxon>
        <taxon>Basidiomycota</taxon>
        <taxon>Agaricomycotina</taxon>
        <taxon>Agaricomycetes</taxon>
        <taxon>Polyporales</taxon>
        <taxon>Fomitopsis</taxon>
    </lineage>
</organism>
<gene>
    <name evidence="6" type="ORF">DAEQUDRAFT_763229</name>
</gene>
<dbReference type="AlphaFoldDB" id="A0A165SJZ8"/>
<dbReference type="InterPro" id="IPR036390">
    <property type="entry name" value="WH_DNA-bd_sf"/>
</dbReference>
<dbReference type="InterPro" id="IPR029063">
    <property type="entry name" value="SAM-dependent_MTases_sf"/>
</dbReference>
<dbReference type="Pfam" id="PF08100">
    <property type="entry name" value="Dimerisation"/>
    <property type="match status" value="1"/>
</dbReference>
<evidence type="ECO:0000259" key="4">
    <source>
        <dbReference type="Pfam" id="PF00891"/>
    </source>
</evidence>
<dbReference type="PROSITE" id="PS51683">
    <property type="entry name" value="SAM_OMT_II"/>
    <property type="match status" value="1"/>
</dbReference>
<dbReference type="GO" id="GO:0008171">
    <property type="term" value="F:O-methyltransferase activity"/>
    <property type="evidence" value="ECO:0007669"/>
    <property type="project" value="InterPro"/>
</dbReference>
<dbReference type="GO" id="GO:0046983">
    <property type="term" value="F:protein dimerization activity"/>
    <property type="evidence" value="ECO:0007669"/>
    <property type="project" value="InterPro"/>
</dbReference>
<keyword evidence="7" id="KW-1185">Reference proteome</keyword>
<dbReference type="OrthoDB" id="2410195at2759"/>
<dbReference type="SUPFAM" id="SSF53335">
    <property type="entry name" value="S-adenosyl-L-methionine-dependent methyltransferases"/>
    <property type="match status" value="1"/>
</dbReference>
<keyword evidence="1 6" id="KW-0489">Methyltransferase</keyword>
<keyword evidence="3" id="KW-0949">S-adenosyl-L-methionine</keyword>
<dbReference type="InterPro" id="IPR016461">
    <property type="entry name" value="COMT-like"/>
</dbReference>
<evidence type="ECO:0000256" key="2">
    <source>
        <dbReference type="ARBA" id="ARBA00022679"/>
    </source>
</evidence>
<dbReference type="Pfam" id="PF00891">
    <property type="entry name" value="Methyltransf_2"/>
    <property type="match status" value="1"/>
</dbReference>
<evidence type="ECO:0000256" key="3">
    <source>
        <dbReference type="ARBA" id="ARBA00022691"/>
    </source>
</evidence>
<dbReference type="InterPro" id="IPR012967">
    <property type="entry name" value="COMT_dimerisation"/>
</dbReference>
<proteinExistence type="predicted"/>
<protein>
    <submittedName>
        <fullName evidence="6">S-adenosyl-L-methionine-dependent methyltransferase</fullName>
    </submittedName>
</protein>
<feature type="domain" description="O-methyltransferase dimerisation" evidence="5">
    <location>
        <begin position="80"/>
        <end position="157"/>
    </location>
</feature>
<keyword evidence="2 6" id="KW-0808">Transferase</keyword>
<dbReference type="InterPro" id="IPR001077">
    <property type="entry name" value="COMT_C"/>
</dbReference>
<evidence type="ECO:0000313" key="7">
    <source>
        <dbReference type="Proteomes" id="UP000076727"/>
    </source>
</evidence>
<evidence type="ECO:0000259" key="5">
    <source>
        <dbReference type="Pfam" id="PF08100"/>
    </source>
</evidence>
<dbReference type="STRING" id="1314783.A0A165SJZ8"/>
<dbReference type="InterPro" id="IPR036388">
    <property type="entry name" value="WH-like_DNA-bd_sf"/>
</dbReference>
<dbReference type="Gene3D" id="1.10.10.10">
    <property type="entry name" value="Winged helix-like DNA-binding domain superfamily/Winged helix DNA-binding domain"/>
    <property type="match status" value="1"/>
</dbReference>